<name>A0ABT6KYI3_9MYCO</name>
<comment type="caution">
    <text evidence="2">The sequence shown here is derived from an EMBL/GenBank/DDBJ whole genome shotgun (WGS) entry which is preliminary data.</text>
</comment>
<feature type="transmembrane region" description="Helical" evidence="1">
    <location>
        <begin position="44"/>
        <end position="65"/>
    </location>
</feature>
<feature type="transmembrane region" description="Helical" evidence="1">
    <location>
        <begin position="198"/>
        <end position="219"/>
    </location>
</feature>
<dbReference type="Pfam" id="PF14808">
    <property type="entry name" value="TMEM164"/>
    <property type="match status" value="1"/>
</dbReference>
<dbReference type="NCBIfam" id="TIGR02206">
    <property type="entry name" value="intg_mem_TP0381"/>
    <property type="match status" value="1"/>
</dbReference>
<evidence type="ECO:0000313" key="3">
    <source>
        <dbReference type="Proteomes" id="UP001160130"/>
    </source>
</evidence>
<dbReference type="InterPro" id="IPR011737">
    <property type="entry name" value="CHP02206_TP0381"/>
</dbReference>
<keyword evidence="3" id="KW-1185">Reference proteome</keyword>
<sequence>MFSSQRQFTVYGPSHWAAIAVFAAGAVLLVWLGRRQTERQSRVLGRVLGALTAAIYVAAFVYVLIPPSIERSVPLRLTDLATVVGAYALWSQRQWAFVLTYYWGLVLSTQALISPVLKSPDFPHYEFLAFWSIHLFVVWAAIYLTWGRGMRPNWRSYRFVALVTAVWAAGTMTFNAIAGTNYGFLNAKPATASLLDVLGPWPVYVLTASALVLVVWALMTWPWQRRRGLEADRDMNNPAGVR</sequence>
<feature type="transmembrane region" description="Helical" evidence="1">
    <location>
        <begin position="71"/>
        <end position="90"/>
    </location>
</feature>
<dbReference type="RefSeq" id="WP_280831532.1">
    <property type="nucleotide sequence ID" value="NZ_JARXVE010000002.1"/>
</dbReference>
<gene>
    <name evidence="2" type="ORF">M2272_001514</name>
</gene>
<feature type="transmembrane region" description="Helical" evidence="1">
    <location>
        <begin position="129"/>
        <end position="147"/>
    </location>
</feature>
<organism evidence="2 3">
    <name type="scientific">Mycolicibacterium frederiksbergense</name>
    <dbReference type="NCBI Taxonomy" id="117567"/>
    <lineage>
        <taxon>Bacteria</taxon>
        <taxon>Bacillati</taxon>
        <taxon>Actinomycetota</taxon>
        <taxon>Actinomycetes</taxon>
        <taxon>Mycobacteriales</taxon>
        <taxon>Mycobacteriaceae</taxon>
        <taxon>Mycolicibacterium</taxon>
    </lineage>
</organism>
<protein>
    <submittedName>
        <fullName evidence="2">Integral membrane protein (TIGR02206 family)</fullName>
    </submittedName>
</protein>
<accession>A0ABT6KYI3</accession>
<reference evidence="2 3" key="1">
    <citation type="submission" date="2023-04" db="EMBL/GenBank/DDBJ databases">
        <title>Forest soil microbial communities from Buena Vista Peninsula, Colon Province, Panama.</title>
        <authorList>
            <person name="Bouskill N."/>
        </authorList>
    </citation>
    <scope>NUCLEOTIDE SEQUENCE [LARGE SCALE GENOMIC DNA]</scope>
    <source>
        <strain evidence="2 3">AC80</strain>
    </source>
</reference>
<keyword evidence="1" id="KW-1133">Transmembrane helix</keyword>
<dbReference type="Proteomes" id="UP001160130">
    <property type="component" value="Unassembled WGS sequence"/>
</dbReference>
<feature type="transmembrane region" description="Helical" evidence="1">
    <location>
        <begin position="97"/>
        <end position="117"/>
    </location>
</feature>
<proteinExistence type="predicted"/>
<feature type="transmembrane region" description="Helical" evidence="1">
    <location>
        <begin position="159"/>
        <end position="178"/>
    </location>
</feature>
<evidence type="ECO:0000256" key="1">
    <source>
        <dbReference type="SAM" id="Phobius"/>
    </source>
</evidence>
<keyword evidence="1" id="KW-0472">Membrane</keyword>
<dbReference type="EMBL" id="JARXVE010000002">
    <property type="protein sequence ID" value="MDH6194885.1"/>
    <property type="molecule type" value="Genomic_DNA"/>
</dbReference>
<keyword evidence="1" id="KW-0812">Transmembrane</keyword>
<evidence type="ECO:0000313" key="2">
    <source>
        <dbReference type="EMBL" id="MDH6194885.1"/>
    </source>
</evidence>
<feature type="transmembrane region" description="Helical" evidence="1">
    <location>
        <begin position="15"/>
        <end position="32"/>
    </location>
</feature>